<evidence type="ECO:0000256" key="5">
    <source>
        <dbReference type="ARBA" id="ARBA00022747"/>
    </source>
</evidence>
<dbReference type="GO" id="GO:0003677">
    <property type="term" value="F:DNA binding"/>
    <property type="evidence" value="ECO:0007669"/>
    <property type="project" value="InterPro"/>
</dbReference>
<dbReference type="PANTHER" id="PTHR42933:SF1">
    <property type="entry name" value="SITE-SPECIFIC DNA-METHYLTRANSFERASE (ADENINE-SPECIFIC)"/>
    <property type="match status" value="1"/>
</dbReference>
<keyword evidence="8" id="KW-0378">Hydrolase</keyword>
<comment type="catalytic activity">
    <reaction evidence="6">
        <text>a 2'-deoxyadenosine in DNA + S-adenosyl-L-methionine = an N(6)-methyl-2'-deoxyadenosine in DNA + S-adenosyl-L-homocysteine + H(+)</text>
        <dbReference type="Rhea" id="RHEA:15197"/>
        <dbReference type="Rhea" id="RHEA-COMP:12418"/>
        <dbReference type="Rhea" id="RHEA-COMP:12419"/>
        <dbReference type="ChEBI" id="CHEBI:15378"/>
        <dbReference type="ChEBI" id="CHEBI:57856"/>
        <dbReference type="ChEBI" id="CHEBI:59789"/>
        <dbReference type="ChEBI" id="CHEBI:90615"/>
        <dbReference type="ChEBI" id="CHEBI:90616"/>
        <dbReference type="EC" id="2.1.1.72"/>
    </reaction>
</comment>
<dbReference type="GO" id="GO:0032259">
    <property type="term" value="P:methylation"/>
    <property type="evidence" value="ECO:0007669"/>
    <property type="project" value="UniProtKB-KW"/>
</dbReference>
<dbReference type="RefSeq" id="WP_027889850.1">
    <property type="nucleotide sequence ID" value="NZ_LT906446.1"/>
</dbReference>
<dbReference type="PROSITE" id="PS00092">
    <property type="entry name" value="N6_MTASE"/>
    <property type="match status" value="1"/>
</dbReference>
<keyword evidence="3" id="KW-0808">Transferase</keyword>
<dbReference type="eggNOG" id="COG0286">
    <property type="taxonomic scope" value="Bacteria"/>
</dbReference>
<dbReference type="InterPro" id="IPR051537">
    <property type="entry name" value="DNA_Adenine_Mtase"/>
</dbReference>
<dbReference type="GO" id="GO:0009307">
    <property type="term" value="P:DNA restriction-modification system"/>
    <property type="evidence" value="ECO:0007669"/>
    <property type="project" value="UniProtKB-KW"/>
</dbReference>
<dbReference type="GO" id="GO:0016787">
    <property type="term" value="F:hydrolase activity"/>
    <property type="evidence" value="ECO:0007669"/>
    <property type="project" value="UniProtKB-KW"/>
</dbReference>
<dbReference type="InterPro" id="IPR002052">
    <property type="entry name" value="DNA_methylase_N6_adenine_CS"/>
</dbReference>
<dbReference type="PANTHER" id="PTHR42933">
    <property type="entry name" value="SLR6095 PROTEIN"/>
    <property type="match status" value="1"/>
</dbReference>
<protein>
    <recommendedName>
        <fullName evidence="1">site-specific DNA-methyltransferase (adenine-specific)</fullName>
        <ecNumber evidence="1">2.1.1.72</ecNumber>
    </recommendedName>
</protein>
<name>A0A239TSI0_9FIRM</name>
<keyword evidence="9" id="KW-1185">Reference proteome</keyword>
<proteinExistence type="predicted"/>
<dbReference type="Proteomes" id="UP000215383">
    <property type="component" value="Chromosome 1"/>
</dbReference>
<gene>
    <name evidence="8" type="primary">bcgIA</name>
    <name evidence="8" type="ORF">SAMEA4364220_01317</name>
</gene>
<dbReference type="GO" id="GO:0008170">
    <property type="term" value="F:N-methyltransferase activity"/>
    <property type="evidence" value="ECO:0007669"/>
    <property type="project" value="InterPro"/>
</dbReference>
<organism evidence="8 9">
    <name type="scientific">Megamonas hypermegale</name>
    <dbReference type="NCBI Taxonomy" id="158847"/>
    <lineage>
        <taxon>Bacteria</taxon>
        <taxon>Bacillati</taxon>
        <taxon>Bacillota</taxon>
        <taxon>Negativicutes</taxon>
        <taxon>Selenomonadales</taxon>
        <taxon>Selenomonadaceae</taxon>
        <taxon>Megamonas</taxon>
    </lineage>
</organism>
<dbReference type="PRINTS" id="PR00507">
    <property type="entry name" value="N12N6MTFRASE"/>
</dbReference>
<keyword evidence="2" id="KW-0489">Methyltransferase</keyword>
<accession>A0A239TSI0</accession>
<evidence type="ECO:0000256" key="4">
    <source>
        <dbReference type="ARBA" id="ARBA00022691"/>
    </source>
</evidence>
<dbReference type="Gene3D" id="3.40.50.150">
    <property type="entry name" value="Vaccinia Virus protein VP39"/>
    <property type="match status" value="1"/>
</dbReference>
<dbReference type="InterPro" id="IPR029063">
    <property type="entry name" value="SAM-dependent_MTases_sf"/>
</dbReference>
<evidence type="ECO:0000256" key="3">
    <source>
        <dbReference type="ARBA" id="ARBA00022679"/>
    </source>
</evidence>
<reference evidence="8 9" key="1">
    <citation type="submission" date="2017-06" db="EMBL/GenBank/DDBJ databases">
        <authorList>
            <consortium name="Pathogen Informatics"/>
        </authorList>
    </citation>
    <scope>NUCLEOTIDE SEQUENCE [LARGE SCALE GENOMIC DNA]</scope>
    <source>
        <strain evidence="8 9">NCTC10570</strain>
    </source>
</reference>
<dbReference type="EMBL" id="LT906446">
    <property type="protein sequence ID" value="SNV00475.1"/>
    <property type="molecule type" value="Genomic_DNA"/>
</dbReference>
<sequence>MLRYNIIETIGKEFLTSNTETGEYSYVYAAGGKTQLEKKVGHPVSHFKLDIRFEYDDIVVLVETKQHFILNDEKQLKDYLEEEKALHPTKKVICILANTTNDKIKVWKSFIDNEHLLINETVLDKMSHYVKLFKINKSNDRETVLKNTYSLNELLHKKDIDEHLRSQFVGTCLLYIKDIIKKKGIVLITKEFVNSLKEIWILMTPKGIRGAIEGVLSDLLDGSDNKAKKIELLQKNILENQKVRALKTDDWTEILETIILKIYRYIDTDSSEGQDILNMFFIAFNKYTGKADKNQAFTPDHITEFMCRITGVDRTKRILDATCGSGSFLVQAMVKELADCRRGKTEDEALSLMKKVKEEHIYGIEIEEKAYGLSTTNMLIHGDGNSNIKFGNCFYCKQFIIKANPDIILMNPPYNAKPIGIPEKYKIDWGKSKNGKEDPTKGLVFVHFLSDVIKEINDKREKDGLPHKTVKMAVLLPVATAIGNKTIIQSQKVSMLKNNTLEAVFTLPNDIFYPGASASACCMVFTLGEPHIKADGTVKETFFGYYKEDGFKKKKNLGRVEQFDENGNSKWKAIENEWLKLFRNHKVVDGLSATAEVSGKDEWLCEAYMKTDYSTLCQEDFQQTLNNYLAYLIREGKIYES</sequence>
<dbReference type="EC" id="2.1.1.72" evidence="1"/>
<feature type="domain" description="DNA methylase adenine-specific" evidence="7">
    <location>
        <begin position="284"/>
        <end position="549"/>
    </location>
</feature>
<keyword evidence="4" id="KW-0949">S-adenosyl-L-methionine</keyword>
<dbReference type="REBASE" id="216006">
    <property type="entry name" value="Mhy10570ORF1317P"/>
</dbReference>
<dbReference type="InterPro" id="IPR003356">
    <property type="entry name" value="DNA_methylase_A-5"/>
</dbReference>
<dbReference type="AlphaFoldDB" id="A0A239TSI0"/>
<evidence type="ECO:0000256" key="6">
    <source>
        <dbReference type="ARBA" id="ARBA00047942"/>
    </source>
</evidence>
<evidence type="ECO:0000313" key="8">
    <source>
        <dbReference type="EMBL" id="SNV00475.1"/>
    </source>
</evidence>
<dbReference type="GO" id="GO:0009007">
    <property type="term" value="F:site-specific DNA-methyltransferase (adenine-specific) activity"/>
    <property type="evidence" value="ECO:0007669"/>
    <property type="project" value="UniProtKB-EC"/>
</dbReference>
<dbReference type="SUPFAM" id="SSF53335">
    <property type="entry name" value="S-adenosyl-L-methionine-dependent methyltransferases"/>
    <property type="match status" value="1"/>
</dbReference>
<evidence type="ECO:0000259" key="7">
    <source>
        <dbReference type="Pfam" id="PF02384"/>
    </source>
</evidence>
<dbReference type="GeneID" id="78507319"/>
<keyword evidence="5" id="KW-0680">Restriction system</keyword>
<dbReference type="Pfam" id="PF02384">
    <property type="entry name" value="N6_Mtase"/>
    <property type="match status" value="1"/>
</dbReference>
<evidence type="ECO:0000313" key="9">
    <source>
        <dbReference type="Proteomes" id="UP000215383"/>
    </source>
</evidence>
<evidence type="ECO:0000256" key="2">
    <source>
        <dbReference type="ARBA" id="ARBA00022603"/>
    </source>
</evidence>
<evidence type="ECO:0000256" key="1">
    <source>
        <dbReference type="ARBA" id="ARBA00011900"/>
    </source>
</evidence>